<comment type="function">
    <text evidence="14">Required for disulfide bond formation in some periplasmic proteins. Acts by oxidizing the DsbA protein.</text>
</comment>
<organism evidence="16 17">
    <name type="scientific">Candidatus Regiella insecticola</name>
    <dbReference type="NCBI Taxonomy" id="138073"/>
    <lineage>
        <taxon>Bacteria</taxon>
        <taxon>Pseudomonadati</taxon>
        <taxon>Pseudomonadota</taxon>
        <taxon>Gammaproteobacteria</taxon>
        <taxon>Enterobacterales</taxon>
        <taxon>Enterobacteriaceae</taxon>
        <taxon>aphid secondary symbionts</taxon>
        <taxon>Candidatus Regiella</taxon>
    </lineage>
</organism>
<feature type="disulfide bond" description="Redox-active" evidence="14">
    <location>
        <begin position="104"/>
        <end position="130"/>
    </location>
</feature>
<feature type="topological domain" description="Periplasmic" evidence="14">
    <location>
        <begin position="90"/>
        <end position="144"/>
    </location>
</feature>
<accession>A0A6L2ZM89</accession>
<keyword evidence="8 14" id="KW-1133">Transmembrane helix</keyword>
<protein>
    <recommendedName>
        <fullName evidence="14">Disulfide bond formation protein B</fullName>
    </recommendedName>
    <alternativeName>
        <fullName evidence="14">Disulfide oxidoreductase</fullName>
    </alternativeName>
</protein>
<evidence type="ECO:0000256" key="6">
    <source>
        <dbReference type="ARBA" id="ARBA00022692"/>
    </source>
</evidence>
<feature type="disulfide bond" description="Redox-active" evidence="14">
    <location>
        <begin position="41"/>
        <end position="44"/>
    </location>
</feature>
<evidence type="ECO:0000256" key="7">
    <source>
        <dbReference type="ARBA" id="ARBA00022982"/>
    </source>
</evidence>
<dbReference type="HAMAP" id="MF_00286">
    <property type="entry name" value="DsbB"/>
    <property type="match status" value="1"/>
</dbReference>
<feature type="transmembrane region" description="Helical" evidence="15">
    <location>
        <begin position="45"/>
        <end position="64"/>
    </location>
</feature>
<dbReference type="GO" id="GO:0009055">
    <property type="term" value="F:electron transfer activity"/>
    <property type="evidence" value="ECO:0007669"/>
    <property type="project" value="UniProtKB-UniRule"/>
</dbReference>
<feature type="topological domain" description="Cytoplasmic" evidence="14">
    <location>
        <begin position="66"/>
        <end position="71"/>
    </location>
</feature>
<evidence type="ECO:0000256" key="9">
    <source>
        <dbReference type="ARBA" id="ARBA00023002"/>
    </source>
</evidence>
<reference evidence="16 17" key="1">
    <citation type="submission" date="2020-06" db="EMBL/GenBank/DDBJ databases">
        <title>The genome sequence of Candidatus Regiella insecticola strain Tut.</title>
        <authorList>
            <person name="Nikoh N."/>
            <person name="Tsuchida T."/>
            <person name="Koga R."/>
            <person name="Oshima K."/>
            <person name="Hattori M."/>
            <person name="Fukatsu T."/>
        </authorList>
    </citation>
    <scope>NUCLEOTIDE SEQUENCE [LARGE SCALE GENOMIC DNA]</scope>
    <source>
        <strain evidence="16 17">Tut</strain>
    </source>
</reference>
<dbReference type="EMBL" id="BLXO01000001">
    <property type="protein sequence ID" value="GFN45629.1"/>
    <property type="molecule type" value="Genomic_DNA"/>
</dbReference>
<dbReference type="InterPro" id="IPR003752">
    <property type="entry name" value="DiS_bond_form_DsbB/BdbC"/>
</dbReference>
<evidence type="ECO:0000256" key="2">
    <source>
        <dbReference type="ARBA" id="ARBA00008823"/>
    </source>
</evidence>
<keyword evidence="6 14" id="KW-0812">Transmembrane</keyword>
<evidence type="ECO:0000256" key="14">
    <source>
        <dbReference type="HAMAP-Rule" id="MF_00286"/>
    </source>
</evidence>
<keyword evidence="10 14" id="KW-0472">Membrane</keyword>
<dbReference type="Gene3D" id="1.20.1550.10">
    <property type="entry name" value="DsbB-like"/>
    <property type="match status" value="1"/>
</dbReference>
<dbReference type="Pfam" id="PF02600">
    <property type="entry name" value="DsbB"/>
    <property type="match status" value="1"/>
</dbReference>
<feature type="transmembrane region" description="Helical" evidence="15">
    <location>
        <begin position="71"/>
        <end position="89"/>
    </location>
</feature>
<evidence type="ECO:0000256" key="11">
    <source>
        <dbReference type="ARBA" id="ARBA00023157"/>
    </source>
</evidence>
<dbReference type="PANTHER" id="PTHR36570:SF2">
    <property type="entry name" value="DISULFIDE BOND FORMATION PROTEIN B"/>
    <property type="match status" value="1"/>
</dbReference>
<dbReference type="PANTHER" id="PTHR36570">
    <property type="entry name" value="DISULFIDE BOND FORMATION PROTEIN B"/>
    <property type="match status" value="1"/>
</dbReference>
<keyword evidence="4 14" id="KW-1003">Cell membrane</keyword>
<keyword evidence="11 14" id="KW-1015">Disulfide bond</keyword>
<evidence type="ECO:0000256" key="12">
    <source>
        <dbReference type="ARBA" id="ARBA00023186"/>
    </source>
</evidence>
<feature type="topological domain" description="Cytoplasmic" evidence="14">
    <location>
        <begin position="164"/>
        <end position="174"/>
    </location>
</feature>
<dbReference type="InterPro" id="IPR050183">
    <property type="entry name" value="DsbB"/>
</dbReference>
<evidence type="ECO:0000256" key="1">
    <source>
        <dbReference type="ARBA" id="ARBA00004429"/>
    </source>
</evidence>
<comment type="caution">
    <text evidence="16">The sequence shown here is derived from an EMBL/GenBank/DDBJ whole genome shotgun (WGS) entry which is preliminary data.</text>
</comment>
<dbReference type="GO" id="GO:0006457">
    <property type="term" value="P:protein folding"/>
    <property type="evidence" value="ECO:0007669"/>
    <property type="project" value="InterPro"/>
</dbReference>
<feature type="topological domain" description="Cytoplasmic" evidence="14">
    <location>
        <begin position="1"/>
        <end position="14"/>
    </location>
</feature>
<evidence type="ECO:0000313" key="16">
    <source>
        <dbReference type="EMBL" id="GFN45629.1"/>
    </source>
</evidence>
<name>A0A6L2ZM89_9ENTR</name>
<dbReference type="SUPFAM" id="SSF158442">
    <property type="entry name" value="DsbB-like"/>
    <property type="match status" value="1"/>
</dbReference>
<keyword evidence="13 14" id="KW-0676">Redox-active center</keyword>
<feature type="topological domain" description="Periplasmic" evidence="14">
    <location>
        <begin position="32"/>
        <end position="49"/>
    </location>
</feature>
<sequence>MLHFLNRCSKQRQAWLLIGFSGLIFELIALYFQYIMLLQPCVLCIYERCALFGIIVASFVGAIAPNSSLRYIAIFLWIYSASKGIQLTWQHTMQYLYPSPFNTCDFFVDFPTFLPLDKWLPSVFSASADCSLQQWQLMSLGMPQWLLGIFSLYFLISVLVLLSQGSDRFIRRAI</sequence>
<feature type="transmembrane region" description="Helical" evidence="15">
    <location>
        <begin position="14"/>
        <end position="33"/>
    </location>
</feature>
<dbReference type="GO" id="GO:0005886">
    <property type="term" value="C:plasma membrane"/>
    <property type="evidence" value="ECO:0007669"/>
    <property type="project" value="UniProtKB-SubCell"/>
</dbReference>
<evidence type="ECO:0000256" key="10">
    <source>
        <dbReference type="ARBA" id="ARBA00023136"/>
    </source>
</evidence>
<dbReference type="NCBIfam" id="NF002485">
    <property type="entry name" value="PRK01749.1"/>
    <property type="match status" value="1"/>
</dbReference>
<dbReference type="InterPro" id="IPR023380">
    <property type="entry name" value="DsbB-like_sf"/>
</dbReference>
<keyword evidence="7 14" id="KW-0249">Electron transport</keyword>
<dbReference type="AlphaFoldDB" id="A0A6L2ZM89"/>
<keyword evidence="3 14" id="KW-0813">Transport</keyword>
<keyword evidence="9 14" id="KW-0560">Oxidoreductase</keyword>
<proteinExistence type="inferred from homology"/>
<evidence type="ECO:0000256" key="13">
    <source>
        <dbReference type="ARBA" id="ARBA00023284"/>
    </source>
</evidence>
<comment type="subcellular location">
    <subcellularLocation>
        <location evidence="1">Cell inner membrane</location>
        <topology evidence="1">Multi-pass membrane protein</topology>
    </subcellularLocation>
    <subcellularLocation>
        <location evidence="14">Cell membrane</location>
        <topology evidence="14">Multi-pass membrane protein</topology>
    </subcellularLocation>
</comment>
<evidence type="ECO:0000313" key="17">
    <source>
        <dbReference type="Proteomes" id="UP000504714"/>
    </source>
</evidence>
<evidence type="ECO:0000256" key="3">
    <source>
        <dbReference type="ARBA" id="ARBA00022448"/>
    </source>
</evidence>
<dbReference type="GO" id="GO:0015035">
    <property type="term" value="F:protein-disulfide reductase activity"/>
    <property type="evidence" value="ECO:0007669"/>
    <property type="project" value="UniProtKB-UniRule"/>
</dbReference>
<gene>
    <name evidence="14 16" type="primary">dsbB</name>
    <name evidence="16" type="ORF">RINTU1_08820</name>
</gene>
<evidence type="ECO:0000256" key="15">
    <source>
        <dbReference type="SAM" id="Phobius"/>
    </source>
</evidence>
<dbReference type="InterPro" id="IPR022920">
    <property type="entry name" value="Disulphide_bond_form_DsbB"/>
</dbReference>
<feature type="transmembrane region" description="Helical" evidence="15">
    <location>
        <begin position="145"/>
        <end position="162"/>
    </location>
</feature>
<evidence type="ECO:0000256" key="5">
    <source>
        <dbReference type="ARBA" id="ARBA00022519"/>
    </source>
</evidence>
<evidence type="ECO:0000256" key="4">
    <source>
        <dbReference type="ARBA" id="ARBA00022475"/>
    </source>
</evidence>
<keyword evidence="5" id="KW-0997">Cell inner membrane</keyword>
<evidence type="ECO:0000256" key="8">
    <source>
        <dbReference type="ARBA" id="ARBA00022989"/>
    </source>
</evidence>
<keyword evidence="12 14" id="KW-0143">Chaperone</keyword>
<comment type="similarity">
    <text evidence="2 14">Belongs to the DsbB family.</text>
</comment>
<dbReference type="RefSeq" id="WP_176487410.1">
    <property type="nucleotide sequence ID" value="NZ_BLXO01000001.1"/>
</dbReference>
<dbReference type="Proteomes" id="UP000504714">
    <property type="component" value="Unassembled WGS sequence"/>
</dbReference>